<keyword evidence="1" id="KW-1133">Transmembrane helix</keyword>
<evidence type="ECO:0000256" key="1">
    <source>
        <dbReference type="SAM" id="Phobius"/>
    </source>
</evidence>
<protein>
    <submittedName>
        <fullName evidence="2">Uncharacterized protein</fullName>
    </submittedName>
</protein>
<feature type="transmembrane region" description="Helical" evidence="1">
    <location>
        <begin position="12"/>
        <end position="29"/>
    </location>
</feature>
<evidence type="ECO:0000313" key="3">
    <source>
        <dbReference type="Proteomes" id="UP000608579"/>
    </source>
</evidence>
<dbReference type="AlphaFoldDB" id="A0A833E9B4"/>
<sequence length="173" mass="19049">MAEKFGKTVGTVIVLTTIFLIMLLIPPVYADGDEDDIAEELGWVTVFAGFVATLPFNIYNFIRRNLQGFHSNGIGEVTRRLAILYKPLLHFHIVVNSVGTLAAVTHSFLLLEYVDGISLSLVIVILVVMATGALLYFTSGRAVKLFNRLLHTQVIITALLLILLILHIETAGE</sequence>
<evidence type="ECO:0000313" key="2">
    <source>
        <dbReference type="EMBL" id="HIQ29267.1"/>
    </source>
</evidence>
<comment type="caution">
    <text evidence="2">The sequence shown here is derived from an EMBL/GenBank/DDBJ whole genome shotgun (WGS) entry which is preliminary data.</text>
</comment>
<accession>A0A833E9B4</accession>
<feature type="transmembrane region" description="Helical" evidence="1">
    <location>
        <begin position="41"/>
        <end position="62"/>
    </location>
</feature>
<keyword evidence="1" id="KW-0812">Transmembrane</keyword>
<feature type="transmembrane region" description="Helical" evidence="1">
    <location>
        <begin position="117"/>
        <end position="137"/>
    </location>
</feature>
<feature type="transmembrane region" description="Helical" evidence="1">
    <location>
        <begin position="149"/>
        <end position="168"/>
    </location>
</feature>
<proteinExistence type="predicted"/>
<organism evidence="2 3">
    <name type="scientific">Caldiarchaeum subterraneum</name>
    <dbReference type="NCBI Taxonomy" id="311458"/>
    <lineage>
        <taxon>Archaea</taxon>
        <taxon>Nitrososphaerota</taxon>
        <taxon>Candidatus Caldarchaeales</taxon>
        <taxon>Candidatus Caldarchaeaceae</taxon>
        <taxon>Candidatus Caldarchaeum</taxon>
    </lineage>
</organism>
<reference evidence="2" key="1">
    <citation type="journal article" date="2020" name="ISME J.">
        <title>Gammaproteobacteria mediating utilization of methyl-, sulfur- and petroleum organic compounds in deep ocean hydrothermal plumes.</title>
        <authorList>
            <person name="Zhou Z."/>
            <person name="Liu Y."/>
            <person name="Pan J."/>
            <person name="Cron B.R."/>
            <person name="Toner B.M."/>
            <person name="Anantharaman K."/>
            <person name="Breier J.A."/>
            <person name="Dick G.J."/>
            <person name="Li M."/>
        </authorList>
    </citation>
    <scope>NUCLEOTIDE SEQUENCE</scope>
    <source>
        <strain evidence="2">SZUA-1515</strain>
    </source>
</reference>
<dbReference type="EMBL" id="DQVM01000032">
    <property type="protein sequence ID" value="HIQ29267.1"/>
    <property type="molecule type" value="Genomic_DNA"/>
</dbReference>
<dbReference type="Proteomes" id="UP000608579">
    <property type="component" value="Unassembled WGS sequence"/>
</dbReference>
<feature type="transmembrane region" description="Helical" evidence="1">
    <location>
        <begin position="88"/>
        <end position="111"/>
    </location>
</feature>
<gene>
    <name evidence="2" type="ORF">EYH45_01740</name>
</gene>
<keyword evidence="1" id="KW-0472">Membrane</keyword>
<name>A0A833E9B4_CALS0</name>